<keyword evidence="2" id="KW-1185">Reference proteome</keyword>
<dbReference type="Pfam" id="PF21530">
    <property type="entry name" value="Pif1_2B_dom"/>
    <property type="match status" value="1"/>
</dbReference>
<sequence>MLLRNLDITKGLCNGTRLYIRNPHDYILDAVILTGSHVSQRVLMPRVKLAPSDANLPFTLQRIQFPIRLAYSMTINKSQGQTFDKLGLYLPAPVFSHGQLYVAFSRASGYSNIYIKVDKHSSQGLFNNRTLTQNVVYKEIF</sequence>
<organism evidence="2 3">
    <name type="scientific">Priapulus caudatus</name>
    <name type="common">Priapulid worm</name>
    <dbReference type="NCBI Taxonomy" id="37621"/>
    <lineage>
        <taxon>Eukaryota</taxon>
        <taxon>Metazoa</taxon>
        <taxon>Ecdysozoa</taxon>
        <taxon>Scalidophora</taxon>
        <taxon>Priapulida</taxon>
        <taxon>Priapulimorpha</taxon>
        <taxon>Priapulimorphida</taxon>
        <taxon>Priapulidae</taxon>
        <taxon>Priapulus</taxon>
    </lineage>
</organism>
<dbReference type="GeneID" id="106819073"/>
<dbReference type="PANTHER" id="PTHR23274:SF51">
    <property type="entry name" value="OS03G0423850 PROTEIN"/>
    <property type="match status" value="1"/>
</dbReference>
<evidence type="ECO:0000259" key="1">
    <source>
        <dbReference type="Pfam" id="PF21530"/>
    </source>
</evidence>
<accession>A0ABM1F449</accession>
<feature type="domain" description="DNA helicase Pif1-like 2B" evidence="1">
    <location>
        <begin position="1"/>
        <end position="20"/>
    </location>
</feature>
<dbReference type="SUPFAM" id="SSF52540">
    <property type="entry name" value="P-loop containing nucleoside triphosphate hydrolases"/>
    <property type="match status" value="1"/>
</dbReference>
<evidence type="ECO:0000313" key="3">
    <source>
        <dbReference type="RefSeq" id="XP_014679220.1"/>
    </source>
</evidence>
<dbReference type="PANTHER" id="PTHR23274">
    <property type="entry name" value="DNA HELICASE-RELATED"/>
    <property type="match status" value="1"/>
</dbReference>
<dbReference type="InterPro" id="IPR027417">
    <property type="entry name" value="P-loop_NTPase"/>
</dbReference>
<evidence type="ECO:0000313" key="2">
    <source>
        <dbReference type="Proteomes" id="UP000695022"/>
    </source>
</evidence>
<protein>
    <submittedName>
        <fullName evidence="3">ATP-dependent DNA helicase pif1-like</fullName>
    </submittedName>
</protein>
<name>A0ABM1F449_PRICU</name>
<dbReference type="RefSeq" id="XP_014679220.1">
    <property type="nucleotide sequence ID" value="XM_014823734.1"/>
</dbReference>
<proteinExistence type="predicted"/>
<dbReference type="Proteomes" id="UP000695022">
    <property type="component" value="Unplaced"/>
</dbReference>
<reference evidence="3" key="1">
    <citation type="submission" date="2025-08" db="UniProtKB">
        <authorList>
            <consortium name="RefSeq"/>
        </authorList>
    </citation>
    <scope>IDENTIFICATION</scope>
</reference>
<dbReference type="InterPro" id="IPR049163">
    <property type="entry name" value="Pif1-like_2B_dom"/>
</dbReference>
<dbReference type="CDD" id="cd18809">
    <property type="entry name" value="SF1_C_RecD"/>
    <property type="match status" value="1"/>
</dbReference>
<dbReference type="Gene3D" id="3.40.50.300">
    <property type="entry name" value="P-loop containing nucleotide triphosphate hydrolases"/>
    <property type="match status" value="1"/>
</dbReference>
<gene>
    <name evidence="3" type="primary">LOC106819073</name>
</gene>